<evidence type="ECO:0000259" key="1">
    <source>
        <dbReference type="Pfam" id="PF04422"/>
    </source>
</evidence>
<accession>W8KRU8</accession>
<dbReference type="PANTHER" id="PTHR31332">
    <property type="entry name" value="7-HYDROXYMETHYL CHLOROPHYLL A REDUCTASE, CHLOROPLASTIC"/>
    <property type="match status" value="1"/>
</dbReference>
<name>W8KRU8_9GAMM</name>
<dbReference type="Proteomes" id="UP000019442">
    <property type="component" value="Chromosome"/>
</dbReference>
<dbReference type="InterPro" id="IPR007525">
    <property type="entry name" value="FrhB_FdhB_C"/>
</dbReference>
<feature type="domain" description="Coenzyme F420 hydrogenase/dehydrogenase beta subunit N-terminal" evidence="1">
    <location>
        <begin position="89"/>
        <end position="164"/>
    </location>
</feature>
<dbReference type="InterPro" id="IPR007516">
    <property type="entry name" value="Co_F420_Hydgase/DH_bsu_N"/>
</dbReference>
<proteinExistence type="predicted"/>
<feature type="domain" description="Coenzyme F420 hydrogenase/dehydrogenase beta subunit C-terminal" evidence="2">
    <location>
        <begin position="173"/>
        <end position="341"/>
    </location>
</feature>
<dbReference type="AlphaFoldDB" id="W8KRU8"/>
<protein>
    <submittedName>
        <fullName evidence="3">Coenzyme F420 hydrogenase</fullName>
    </submittedName>
</protein>
<reference evidence="4" key="2">
    <citation type="submission" date="2014-02" db="EMBL/GenBank/DDBJ databases">
        <title>Draft Genome Sequence of extremely halophilic bacteria Halorhodospira halochloris.</title>
        <authorList>
            <person name="Singh K.S."/>
        </authorList>
    </citation>
    <scope>NUCLEOTIDE SEQUENCE [LARGE SCALE GENOMIC DNA]</scope>
    <source>
        <strain evidence="4">A</strain>
    </source>
</reference>
<sequence>MPLRRVVQGGYCVGCGTCAALPGAGLSMVRLRDGRHRPVAHAAPEPGCHPEAVCPFFSEEDEDRLGERLFADAPGHHPAVGHYHGLCAAAVSRDASRLASSSGGLATWLLASLVEAGEIDGVVHVVSVPGGAGPHFHYRLSRTPEEIRQGAGSRYYPVQWSEVLARVRQQPGRYAFVGVPCFIKGLRLLAAQDPGMAKRVALTVGLFCGHLKTAAFAEHLAWQMGVPPGHLAAIDFRHKRPARLASQYAVKAWDTQGRDVVANAGDLFGSDWGLGLFKPKACDYCDDIAAELADVACGDAWLSPYVEDGRGTNLLVVRRADLWSQLRQAAGRGEIWLEAVSAEQVQQSQAANYRHRRQGLAYRLWRAERRGRWHPPKRVAPAGPLRTPRARLYRQRQRLAILSHRGHAEALRRDDPAFLQRYLAAHVARYERLRRPLWRRLLSRLRCLIRSASR</sequence>
<evidence type="ECO:0000259" key="2">
    <source>
        <dbReference type="Pfam" id="PF04432"/>
    </source>
</evidence>
<keyword evidence="4" id="KW-1185">Reference proteome</keyword>
<dbReference type="EMBL" id="CP007268">
    <property type="protein sequence ID" value="AHK79712.1"/>
    <property type="molecule type" value="Genomic_DNA"/>
</dbReference>
<dbReference type="PANTHER" id="PTHR31332:SF0">
    <property type="entry name" value="7-HYDROXYMETHYL CHLOROPHYLL A REDUCTASE, CHLOROPLASTIC"/>
    <property type="match status" value="1"/>
</dbReference>
<dbReference type="Pfam" id="PF04432">
    <property type="entry name" value="FrhB_FdhB_C"/>
    <property type="match status" value="1"/>
</dbReference>
<dbReference type="OrthoDB" id="3247493at2"/>
<dbReference type="KEGG" id="hhc:M911_11680"/>
<dbReference type="RefSeq" id="WP_025282193.1">
    <property type="nucleotide sequence ID" value="NZ_CP007268.1"/>
</dbReference>
<dbReference type="HOGENOM" id="CLU_037958_3_0_6"/>
<evidence type="ECO:0000313" key="4">
    <source>
        <dbReference type="Proteomes" id="UP000019442"/>
    </source>
</evidence>
<gene>
    <name evidence="3" type="ORF">M911_11680</name>
</gene>
<dbReference type="GO" id="GO:0052592">
    <property type="term" value="F:oxidoreductase activity, acting on CH or CH2 groups, with an iron-sulfur protein as acceptor"/>
    <property type="evidence" value="ECO:0007669"/>
    <property type="project" value="TreeGrafter"/>
</dbReference>
<dbReference type="Pfam" id="PF04422">
    <property type="entry name" value="FrhB_FdhB_N"/>
    <property type="match status" value="1"/>
</dbReference>
<organism evidence="3 4">
    <name type="scientific">Ectothiorhodospira haloalkaliphila</name>
    <dbReference type="NCBI Taxonomy" id="421628"/>
    <lineage>
        <taxon>Bacteria</taxon>
        <taxon>Pseudomonadati</taxon>
        <taxon>Pseudomonadota</taxon>
        <taxon>Gammaproteobacteria</taxon>
        <taxon>Chromatiales</taxon>
        <taxon>Ectothiorhodospiraceae</taxon>
        <taxon>Ectothiorhodospira</taxon>
    </lineage>
</organism>
<evidence type="ECO:0000313" key="3">
    <source>
        <dbReference type="EMBL" id="AHK79712.1"/>
    </source>
</evidence>
<reference evidence="3 4" key="1">
    <citation type="journal article" date="2014" name="J Genomics">
        <title>Draft Genome Sequence of the Extremely Halophilic Phototrophic Purple Sulfur Bacterium Halorhodospira halochloris.</title>
        <authorList>
            <person name="Singh K.S."/>
            <person name="Kirksey J."/>
            <person name="Hoff W.D."/>
            <person name="Deole R."/>
        </authorList>
    </citation>
    <scope>NUCLEOTIDE SEQUENCE [LARGE SCALE GENOMIC DNA]</scope>
    <source>
        <strain evidence="3 4">A</strain>
    </source>
</reference>
<dbReference type="InterPro" id="IPR045220">
    <property type="entry name" value="FRHB/FDHB/HCAR-like"/>
</dbReference>